<organism evidence="3 4">
    <name type="scientific">Desulfonema magnum</name>
    <dbReference type="NCBI Taxonomy" id="45655"/>
    <lineage>
        <taxon>Bacteria</taxon>
        <taxon>Pseudomonadati</taxon>
        <taxon>Thermodesulfobacteriota</taxon>
        <taxon>Desulfobacteria</taxon>
        <taxon>Desulfobacterales</taxon>
        <taxon>Desulfococcaceae</taxon>
        <taxon>Desulfonema</taxon>
    </lineage>
</organism>
<dbReference type="PANTHER" id="PTHR30570">
    <property type="entry name" value="PERIPLASMIC PHOSPHATE BINDING COMPONENT OF PHOSPHATE ABC TRANSPORTER"/>
    <property type="match status" value="1"/>
</dbReference>
<dbReference type="AlphaFoldDB" id="A0A975BKW6"/>
<dbReference type="InterPro" id="IPR050811">
    <property type="entry name" value="Phosphate_ABC_transporter"/>
</dbReference>
<accession>A0A975BKW6</accession>
<dbReference type="Pfam" id="PF12849">
    <property type="entry name" value="PBP_like_2"/>
    <property type="match status" value="1"/>
</dbReference>
<dbReference type="Proteomes" id="UP000663722">
    <property type="component" value="Chromosome"/>
</dbReference>
<evidence type="ECO:0000313" key="3">
    <source>
        <dbReference type="EMBL" id="QTA87003.1"/>
    </source>
</evidence>
<dbReference type="KEGG" id="dmm:dnm_030300"/>
<evidence type="ECO:0000313" key="4">
    <source>
        <dbReference type="Proteomes" id="UP000663722"/>
    </source>
</evidence>
<proteinExistence type="predicted"/>
<dbReference type="Gene3D" id="3.40.190.10">
    <property type="entry name" value="Periplasmic binding protein-like II"/>
    <property type="match status" value="2"/>
</dbReference>
<protein>
    <submittedName>
        <fullName evidence="3">PBM domain-containing protein</fullName>
    </submittedName>
</protein>
<evidence type="ECO:0000256" key="1">
    <source>
        <dbReference type="ARBA" id="ARBA00022729"/>
    </source>
</evidence>
<dbReference type="InterPro" id="IPR024370">
    <property type="entry name" value="PBP_domain"/>
</dbReference>
<feature type="domain" description="PBP" evidence="2">
    <location>
        <begin position="65"/>
        <end position="255"/>
    </location>
</feature>
<dbReference type="PANTHER" id="PTHR30570:SF1">
    <property type="entry name" value="PHOSPHATE-BINDING PROTEIN PSTS"/>
    <property type="match status" value="1"/>
</dbReference>
<dbReference type="SUPFAM" id="SSF53850">
    <property type="entry name" value="Periplasmic binding protein-like II"/>
    <property type="match status" value="1"/>
</dbReference>
<reference evidence="3" key="1">
    <citation type="journal article" date="2021" name="Microb. Physiol.">
        <title>Proteogenomic Insights into the Physiology of Marine, Sulfate-Reducing, Filamentous Desulfonema limicola and Desulfonema magnum.</title>
        <authorList>
            <person name="Schnaars V."/>
            <person name="Wohlbrand L."/>
            <person name="Scheve S."/>
            <person name="Hinrichs C."/>
            <person name="Reinhardt R."/>
            <person name="Rabus R."/>
        </authorList>
    </citation>
    <scope>NUCLEOTIDE SEQUENCE</scope>
    <source>
        <strain evidence="3">4be13</strain>
    </source>
</reference>
<evidence type="ECO:0000259" key="2">
    <source>
        <dbReference type="Pfam" id="PF12849"/>
    </source>
</evidence>
<keyword evidence="4" id="KW-1185">Reference proteome</keyword>
<name>A0A975BKW6_9BACT</name>
<dbReference type="EMBL" id="CP061800">
    <property type="protein sequence ID" value="QTA87003.1"/>
    <property type="molecule type" value="Genomic_DNA"/>
</dbReference>
<sequence>MGLFQTGNIPVIFADNPPVLKLNVTARCLFAGVVATAENQKNLPNPYREEINYAFVMNDDCSGVNQGAESVLSGAADIGTLYRPLTHGEKAAGLVETKLDNLAYAVTVHRKNPVNDLTTRQVAEIFAGQIQNWKAVGGEDKDILIYRQKCGANYDYLIDQTIAAAGIEKNHARLKKAVMDVEITDNQFEKIAALDMAITMAPRFFFDVNCKPLRINGLLPTRNSEKNGEYPFLARISLVSRRDASRAVQTYLSFMSGPRGRKLIENGLNMDWLRHGF</sequence>
<gene>
    <name evidence="3" type="ORF">dnm_030300</name>
</gene>
<keyword evidence="1" id="KW-0732">Signal</keyword>